<proteinExistence type="predicted"/>
<dbReference type="EMBL" id="NESQ01000323">
    <property type="protein sequence ID" value="PUU74086.1"/>
    <property type="molecule type" value="Genomic_DNA"/>
</dbReference>
<name>A0A2T6ZF52_TUBBO</name>
<comment type="caution">
    <text evidence="1">The sequence shown here is derived from an EMBL/GenBank/DDBJ whole genome shotgun (WGS) entry which is preliminary data.</text>
</comment>
<protein>
    <submittedName>
        <fullName evidence="1">Uncharacterized protein</fullName>
    </submittedName>
</protein>
<sequence length="161" mass="17998">MQILECQYSSTRSNWGRNISVLKCRNIPLMTDSGILALLQFGSQCLPRRVTSMSQPPRRRVLSCRVIILTRQISEGRDHNEKGILDLSKIPTLMGTVSRLRSVPPTSRHILQHPALPRYGACLQLSWLGGMKGSAEATVLFVVRWIPSIGAVEDAILCYQL</sequence>
<gene>
    <name evidence="1" type="ORF">B9Z19DRAFT_484107</name>
</gene>
<evidence type="ECO:0000313" key="1">
    <source>
        <dbReference type="EMBL" id="PUU74086.1"/>
    </source>
</evidence>
<dbReference type="Proteomes" id="UP000244722">
    <property type="component" value="Unassembled WGS sequence"/>
</dbReference>
<reference evidence="1 2" key="1">
    <citation type="submission" date="2017-04" db="EMBL/GenBank/DDBJ databases">
        <title>Draft genome sequence of Tuber borchii Vittad., a whitish edible truffle.</title>
        <authorList>
            <consortium name="DOE Joint Genome Institute"/>
            <person name="Murat C."/>
            <person name="Kuo A."/>
            <person name="Barry K.W."/>
            <person name="Clum A."/>
            <person name="Dockter R.B."/>
            <person name="Fauchery L."/>
            <person name="Iotti M."/>
            <person name="Kohler A."/>
            <person name="Labutti K."/>
            <person name="Lindquist E.A."/>
            <person name="Lipzen A."/>
            <person name="Ohm R.A."/>
            <person name="Wang M."/>
            <person name="Grigoriev I.V."/>
            <person name="Zambonelli A."/>
            <person name="Martin F.M."/>
        </authorList>
    </citation>
    <scope>NUCLEOTIDE SEQUENCE [LARGE SCALE GENOMIC DNA]</scope>
    <source>
        <strain evidence="1 2">Tbo3840</strain>
    </source>
</reference>
<organism evidence="1 2">
    <name type="scientific">Tuber borchii</name>
    <name type="common">White truffle</name>
    <dbReference type="NCBI Taxonomy" id="42251"/>
    <lineage>
        <taxon>Eukaryota</taxon>
        <taxon>Fungi</taxon>
        <taxon>Dikarya</taxon>
        <taxon>Ascomycota</taxon>
        <taxon>Pezizomycotina</taxon>
        <taxon>Pezizomycetes</taxon>
        <taxon>Pezizales</taxon>
        <taxon>Tuberaceae</taxon>
        <taxon>Tuber</taxon>
    </lineage>
</organism>
<evidence type="ECO:0000313" key="2">
    <source>
        <dbReference type="Proteomes" id="UP000244722"/>
    </source>
</evidence>
<keyword evidence="2" id="KW-1185">Reference proteome</keyword>
<dbReference type="AlphaFoldDB" id="A0A2T6ZF52"/>
<accession>A0A2T6ZF52</accession>